<dbReference type="EMBL" id="SNRY01010608">
    <property type="protein sequence ID" value="KAA6305547.1"/>
    <property type="molecule type" value="Genomic_DNA"/>
</dbReference>
<gene>
    <name evidence="1" type="ORF">EZS27_042799</name>
</gene>
<organism evidence="1">
    <name type="scientific">termite gut metagenome</name>
    <dbReference type="NCBI Taxonomy" id="433724"/>
    <lineage>
        <taxon>unclassified sequences</taxon>
        <taxon>metagenomes</taxon>
        <taxon>organismal metagenomes</taxon>
    </lineage>
</organism>
<dbReference type="AlphaFoldDB" id="A0A5J4P7T5"/>
<name>A0A5J4P7T5_9ZZZZ</name>
<comment type="caution">
    <text evidence="1">The sequence shown here is derived from an EMBL/GenBank/DDBJ whole genome shotgun (WGS) entry which is preliminary data.</text>
</comment>
<proteinExistence type="predicted"/>
<feature type="non-terminal residue" evidence="1">
    <location>
        <position position="22"/>
    </location>
</feature>
<sequence length="22" mass="2636">MNLLDFVSEFPDESSCRNKFKE</sequence>
<protein>
    <submittedName>
        <fullName evidence="1">Uncharacterized protein</fullName>
    </submittedName>
</protein>
<reference evidence="1" key="1">
    <citation type="submission" date="2019-03" db="EMBL/GenBank/DDBJ databases">
        <title>Single cell metagenomics reveals metabolic interactions within the superorganism composed of flagellate Streblomastix strix and complex community of Bacteroidetes bacteria on its surface.</title>
        <authorList>
            <person name="Treitli S.C."/>
            <person name="Kolisko M."/>
            <person name="Husnik F."/>
            <person name="Keeling P."/>
            <person name="Hampl V."/>
        </authorList>
    </citation>
    <scope>NUCLEOTIDE SEQUENCE</scope>
    <source>
        <strain evidence="1">STM</strain>
    </source>
</reference>
<evidence type="ECO:0000313" key="1">
    <source>
        <dbReference type="EMBL" id="KAA6305547.1"/>
    </source>
</evidence>
<accession>A0A5J4P7T5</accession>